<dbReference type="AlphaFoldDB" id="A0A857JE31"/>
<dbReference type="Proteomes" id="UP000464787">
    <property type="component" value="Chromosome"/>
</dbReference>
<proteinExistence type="predicted"/>
<sequence length="130" mass="15093">MVFSQFDKALLPFEAKVLRATLDVLPPALTKRFDAQVSAINKVQRRLDWREIEFYCVSWFKVRWPQAELFDFRNEWRLATIDCTFAEHAVSVGVWAAGGHVFSLEAECPMRPLHRYSPFSITGAEFHELS</sequence>
<keyword evidence="2" id="KW-1185">Reference proteome</keyword>
<dbReference type="KEGG" id="xyk:GT347_25465"/>
<accession>A0A857JE31</accession>
<evidence type="ECO:0000313" key="2">
    <source>
        <dbReference type="Proteomes" id="UP000464787"/>
    </source>
</evidence>
<name>A0A857JE31_9BURK</name>
<protein>
    <submittedName>
        <fullName evidence="1">Uncharacterized protein</fullName>
    </submittedName>
</protein>
<evidence type="ECO:0000313" key="1">
    <source>
        <dbReference type="EMBL" id="QHJ01039.1"/>
    </source>
</evidence>
<dbReference type="RefSeq" id="WP_160554848.1">
    <property type="nucleotide sequence ID" value="NZ_CP047650.1"/>
</dbReference>
<organism evidence="1 2">
    <name type="scientific">Xylophilus rhododendri</name>
    <dbReference type="NCBI Taxonomy" id="2697032"/>
    <lineage>
        <taxon>Bacteria</taxon>
        <taxon>Pseudomonadati</taxon>
        <taxon>Pseudomonadota</taxon>
        <taxon>Betaproteobacteria</taxon>
        <taxon>Burkholderiales</taxon>
        <taxon>Xylophilus</taxon>
    </lineage>
</organism>
<gene>
    <name evidence="1" type="ORF">GT347_25465</name>
</gene>
<dbReference type="EMBL" id="CP047650">
    <property type="protein sequence ID" value="QHJ01039.1"/>
    <property type="molecule type" value="Genomic_DNA"/>
</dbReference>
<reference evidence="1 2" key="1">
    <citation type="submission" date="2020-01" db="EMBL/GenBank/DDBJ databases">
        <title>Genome sequencing of strain KACC 21265.</title>
        <authorList>
            <person name="Heo J."/>
            <person name="Kim S.-J."/>
            <person name="Kim J.-S."/>
            <person name="Hong S.-B."/>
            <person name="Kwon S.-W."/>
        </authorList>
    </citation>
    <scope>NUCLEOTIDE SEQUENCE [LARGE SCALE GENOMIC DNA]</scope>
    <source>
        <strain evidence="1 2">KACC 21265</strain>
    </source>
</reference>